<dbReference type="InterPro" id="IPR027417">
    <property type="entry name" value="P-loop_NTPase"/>
</dbReference>
<organism evidence="2 3">
    <name type="scientific">Mucilaginibacter angelicae</name>
    <dbReference type="NCBI Taxonomy" id="869718"/>
    <lineage>
        <taxon>Bacteria</taxon>
        <taxon>Pseudomonadati</taxon>
        <taxon>Bacteroidota</taxon>
        <taxon>Sphingobacteriia</taxon>
        <taxon>Sphingobacteriales</taxon>
        <taxon>Sphingobacteriaceae</taxon>
        <taxon>Mucilaginibacter</taxon>
    </lineage>
</organism>
<dbReference type="EMBL" id="JBHLTS010000021">
    <property type="protein sequence ID" value="MFC0514492.1"/>
    <property type="molecule type" value="Genomic_DNA"/>
</dbReference>
<reference evidence="2 3" key="1">
    <citation type="submission" date="2024-09" db="EMBL/GenBank/DDBJ databases">
        <authorList>
            <person name="Sun Q."/>
            <person name="Mori K."/>
        </authorList>
    </citation>
    <scope>NUCLEOTIDE SEQUENCE [LARGE SCALE GENOMIC DNA]</scope>
    <source>
        <strain evidence="2 3">NCAIM B.02415</strain>
    </source>
</reference>
<dbReference type="Pfam" id="PF14280">
    <property type="entry name" value="DUF4365"/>
    <property type="match status" value="1"/>
</dbReference>
<keyword evidence="3" id="KW-1185">Reference proteome</keyword>
<evidence type="ECO:0000259" key="1">
    <source>
        <dbReference type="Pfam" id="PF14280"/>
    </source>
</evidence>
<proteinExistence type="predicted"/>
<comment type="caution">
    <text evidence="2">The sequence shown here is derived from an EMBL/GenBank/DDBJ whole genome shotgun (WGS) entry which is preliminary data.</text>
</comment>
<protein>
    <submittedName>
        <fullName evidence="2">DUF4365 domain-containing protein</fullName>
    </submittedName>
</protein>
<dbReference type="Proteomes" id="UP001589828">
    <property type="component" value="Unassembled WGS sequence"/>
</dbReference>
<gene>
    <name evidence="2" type="ORF">ACFFGT_09780</name>
</gene>
<accession>A0ABV6L4Y6</accession>
<evidence type="ECO:0000313" key="3">
    <source>
        <dbReference type="Proteomes" id="UP001589828"/>
    </source>
</evidence>
<dbReference type="SUPFAM" id="SSF52540">
    <property type="entry name" value="P-loop containing nucleoside triphosphate hydrolases"/>
    <property type="match status" value="1"/>
</dbReference>
<dbReference type="InterPro" id="IPR025375">
    <property type="entry name" value="DUF4365"/>
</dbReference>
<evidence type="ECO:0000313" key="2">
    <source>
        <dbReference type="EMBL" id="MFC0514492.1"/>
    </source>
</evidence>
<name>A0ABV6L4Y6_9SPHI</name>
<dbReference type="RefSeq" id="WP_377022340.1">
    <property type="nucleotide sequence ID" value="NZ_JBHLTS010000021.1"/>
</dbReference>
<sequence length="1078" mass="122357">MNEKNSGQMRLPNINPHEELETVSRSRLNQVLPVSNFELRDELQRDKGIDITGELKAGGSYTNYRFIVQLKASAVLKANTDGSYSYALDVANINYLMNAGMPAFYMLYHAQEDRFYYISVVKVYEELKKTHIGTLPFSYTTRFSRHLDEAAAQGIYNEVWEWGNSLSKFNQAANPAIASPVPHRAALPEINGTLSDNAPPTGGALESYLEQISDYEDSWSAFYRPAALIGREPEMQALADFAYTRRAAADSLKNVLWQVIYGDNAVGKTRLAVEWLKKLKTQNWTTGKLDASYQQLERLLTYNPENPTAIVFDNADLMSDRAWLLLEEIGHQWNAFNIQVRILMISHSNLEPRLGYYDRSQKLLNSRYRDGMPIRPIEAPANCLEIMSQTALNHGQAFDDSHASGLMEQTGGRPAFLSLAGIHQYTWQTALGNYAKNLLRKGEILFGPQGLDLVLLSALVGPVTDDIRHQIAPDTGNLVKLTELFSKPPGLVSEFIPRIQPDLLANEIIYEGFTGFYTRVQREKLIGNIFQQVPEASLTRVTDLWRESLNNSTLFDLPLSLLLFYAESPGEHTARAALLESLFNHIAPHFPQATLESGFNSLLKIRSTAFARAFLKDNRVPDKQYNQVLTRALHESMPTFGLGSYLLEYQKYLPCTYENKAVWGLLLDFVIGLYHIRPDTIATKKELAEDMIDKTPKELNRFLTDHLAAEDPLERVFCILKLSDWANRLRLEFEEALDRSGEIVDHLFRLMESRYIPDFISACYTLATITWGPLNQVKPERIGPEAFERAFKFLHAFDYNSQAFYSLLWLIGDCTATHYKFTGMFSWFNGTEEKQGIITIDLPEHVTTLHQELKKILQSDSISKKTASVIALNLLRTGWWDTLLEEPLTDMLLDPGFKRNIKYEILVRVFANERGHDLTFTRKLLALTLPGPDLHYKYIMLAGIYCSGLFGRMEIAEMKLPAHIGSVDVFRLRDEAKINLNEGRLGQEAALLLQLLKDIHIGMSGFTIHKLKAKTTAGEWAYYFILVEPESELAFLKAIAGDGSIDLTDFGYVVASSYGEKPTQLVRDYLKEKYDFDV</sequence>
<feature type="domain" description="DUF4365" evidence="1">
    <location>
        <begin position="23"/>
        <end position="144"/>
    </location>
</feature>